<dbReference type="PANTHER" id="PTHR31157:SF1">
    <property type="entry name" value="SCP DOMAIN-CONTAINING PROTEIN"/>
    <property type="match status" value="1"/>
</dbReference>
<protein>
    <submittedName>
        <fullName evidence="4">CAP domain-containing protein</fullName>
    </submittedName>
</protein>
<comment type="caution">
    <text evidence="4">The sequence shown here is derived from an EMBL/GenBank/DDBJ whole genome shotgun (WGS) entry which is preliminary data.</text>
</comment>
<dbReference type="PROSITE" id="PS51257">
    <property type="entry name" value="PROKAR_LIPOPROTEIN"/>
    <property type="match status" value="1"/>
</dbReference>
<dbReference type="InterPro" id="IPR035940">
    <property type="entry name" value="CAP_sf"/>
</dbReference>
<evidence type="ECO:0000256" key="1">
    <source>
        <dbReference type="SAM" id="MobiDB-lite"/>
    </source>
</evidence>
<sequence>MKKNISTLTAISFAAVLALAACGGGGGGDSSGSSNGGSSNNNGSSSTPPASTATSANVTTPQYAADSAQLAIFNTINQQRQQCGFPALVENTQLDQAAQAHASYMGQNGGTVTDTEVAGNPGFTGVTYADRAVHFGFPGSQTISPGSQTVYAGGESAGYYTNAKLTETAYGEAIAYAWMGGVYHIAIASWPVTAIGLGWNETTYNGFPQIQASNSIANLQSLAGNLPLTFPCQGTTGVPYKEIGEIPAPPNTSGAFGMPVAVVGNATDTIVLTSGTYTDSSGNVVTLQILNSPTDPNKELPPFEAVAYPVAPLNANTTYTVSLTGTRNGTAFSRSSTFTTGNVIG</sequence>
<dbReference type="EMBL" id="VOMC01000058">
    <property type="protein sequence ID" value="NVI08917.1"/>
    <property type="molecule type" value="Genomic_DNA"/>
</dbReference>
<reference evidence="4 5" key="1">
    <citation type="submission" date="2019-08" db="EMBL/GenBank/DDBJ databases">
        <title>Paraburkholderia simonii sp. nov. and P. youngii sp. nov. Brazilian and Mexican Mimosa-associated rhizobia.</title>
        <authorList>
            <person name="Mavima L."/>
            <person name="Beukes C.W."/>
            <person name="Palmer M."/>
            <person name="De Meyer S.E."/>
            <person name="James E.K."/>
            <person name="Maluk M."/>
            <person name="Avontuur J.R."/>
            <person name="Chan W.Y."/>
            <person name="Venter S.N."/>
            <person name="Steenkamp E.T."/>
        </authorList>
    </citation>
    <scope>NUCLEOTIDE SEQUENCE [LARGE SCALE GENOMIC DNA]</scope>
    <source>
        <strain evidence="4 5">JPY454</strain>
    </source>
</reference>
<proteinExistence type="predicted"/>
<dbReference type="Pfam" id="PF00188">
    <property type="entry name" value="CAP"/>
    <property type="match status" value="1"/>
</dbReference>
<organism evidence="4 5">
    <name type="scientific">Paraburkholderia youngii</name>
    <dbReference type="NCBI Taxonomy" id="2782701"/>
    <lineage>
        <taxon>Bacteria</taxon>
        <taxon>Pseudomonadati</taxon>
        <taxon>Pseudomonadota</taxon>
        <taxon>Betaproteobacteria</taxon>
        <taxon>Burkholderiales</taxon>
        <taxon>Burkholderiaceae</taxon>
        <taxon>Paraburkholderia</taxon>
    </lineage>
</organism>
<accession>A0ABX2NWQ6</accession>
<dbReference type="PANTHER" id="PTHR31157">
    <property type="entry name" value="SCP DOMAIN-CONTAINING PROTEIN"/>
    <property type="match status" value="1"/>
</dbReference>
<feature type="domain" description="SCP" evidence="3">
    <location>
        <begin position="74"/>
        <end position="203"/>
    </location>
</feature>
<dbReference type="SUPFAM" id="SSF55797">
    <property type="entry name" value="PR-1-like"/>
    <property type="match status" value="1"/>
</dbReference>
<dbReference type="RefSeq" id="WP_176369407.1">
    <property type="nucleotide sequence ID" value="NZ_VOMC01000058.1"/>
</dbReference>
<dbReference type="Gene3D" id="3.40.33.10">
    <property type="entry name" value="CAP"/>
    <property type="match status" value="1"/>
</dbReference>
<evidence type="ECO:0000313" key="4">
    <source>
        <dbReference type="EMBL" id="NVI08917.1"/>
    </source>
</evidence>
<dbReference type="InterPro" id="IPR014044">
    <property type="entry name" value="CAP_dom"/>
</dbReference>
<evidence type="ECO:0000313" key="5">
    <source>
        <dbReference type="Proteomes" id="UP000821598"/>
    </source>
</evidence>
<dbReference type="Proteomes" id="UP000821598">
    <property type="component" value="Unassembled WGS sequence"/>
</dbReference>
<gene>
    <name evidence="4" type="ORF">FSB64_35380</name>
</gene>
<name>A0ABX2NWQ6_9BURK</name>
<feature type="chain" id="PRO_5046483017" evidence="2">
    <location>
        <begin position="21"/>
        <end position="345"/>
    </location>
</feature>
<evidence type="ECO:0000256" key="2">
    <source>
        <dbReference type="SAM" id="SignalP"/>
    </source>
</evidence>
<feature type="compositionally biased region" description="Polar residues" evidence="1">
    <location>
        <begin position="47"/>
        <end position="57"/>
    </location>
</feature>
<feature type="region of interest" description="Disordered" evidence="1">
    <location>
        <begin position="27"/>
        <end position="57"/>
    </location>
</feature>
<keyword evidence="2" id="KW-0732">Signal</keyword>
<keyword evidence="5" id="KW-1185">Reference proteome</keyword>
<feature type="compositionally biased region" description="Low complexity" evidence="1">
    <location>
        <begin position="31"/>
        <end position="46"/>
    </location>
</feature>
<evidence type="ECO:0000259" key="3">
    <source>
        <dbReference type="Pfam" id="PF00188"/>
    </source>
</evidence>
<feature type="signal peptide" evidence="2">
    <location>
        <begin position="1"/>
        <end position="20"/>
    </location>
</feature>